<reference evidence="3 4" key="1">
    <citation type="journal article" date="2012" name="Appl. Environ. Microbiol.">
        <title>Short-read sequencing for genomic analysis of the brown rot fungus Fibroporia radiculosa.</title>
        <authorList>
            <person name="Tang J.D."/>
            <person name="Perkins A.D."/>
            <person name="Sonstegard T.S."/>
            <person name="Schroeder S.G."/>
            <person name="Burgess S.C."/>
            <person name="Diehl S.V."/>
        </authorList>
    </citation>
    <scope>NUCLEOTIDE SEQUENCE [LARGE SCALE GENOMIC DNA]</scope>
    <source>
        <strain evidence="3 4">TFFH 294</strain>
    </source>
</reference>
<organism evidence="3 4">
    <name type="scientific">Fibroporia radiculosa</name>
    <dbReference type="NCBI Taxonomy" id="599839"/>
    <lineage>
        <taxon>Eukaryota</taxon>
        <taxon>Fungi</taxon>
        <taxon>Dikarya</taxon>
        <taxon>Basidiomycota</taxon>
        <taxon>Agaricomycotina</taxon>
        <taxon>Agaricomycetes</taxon>
        <taxon>Polyporales</taxon>
        <taxon>Fibroporiaceae</taxon>
        <taxon>Fibroporia</taxon>
    </lineage>
</organism>
<dbReference type="Pfam" id="PF20415">
    <property type="entry name" value="DUF6699"/>
    <property type="match status" value="1"/>
</dbReference>
<dbReference type="Proteomes" id="UP000006352">
    <property type="component" value="Unassembled WGS sequence"/>
</dbReference>
<dbReference type="EMBL" id="HE797194">
    <property type="protein sequence ID" value="CCM05507.1"/>
    <property type="molecule type" value="Genomic_DNA"/>
</dbReference>
<proteinExistence type="predicted"/>
<protein>
    <recommendedName>
        <fullName evidence="2">DUF6699 domain-containing protein</fullName>
    </recommendedName>
</protein>
<evidence type="ECO:0000313" key="4">
    <source>
        <dbReference type="Proteomes" id="UP000006352"/>
    </source>
</evidence>
<sequence length="314" mass="34585">MEFNFPTETSSQPSGSSNPEYPQFYSPQDPHILNPSSFNFPTDVPSQPMGSASSFSHSSTPEYPQFYSPLDPNLLDPNNFNFNPSTAGTPSGYSSSSASSSSYVATPEDSQFYTPLDPLSAQPDLGQQYWDAWQNQSSNIPAIDDIFNPKPLTLHALLQSQAGYTWDIRHGPHTADPDTVTERLTEAATSPEVQSIILTSPFFPWQLAVVPRRTPYVTVGDVLHTIHEMAVSPLAPADTALISPAEKEESTRQYEARYGYIVDKGERLSAMTKGILKMDLLQGHLRFDGIAMVPIPDGLNGSRPGQVWQLIFKK</sequence>
<gene>
    <name evidence="3" type="ORF">FIBRA_07730</name>
</gene>
<feature type="domain" description="DUF6699" evidence="2">
    <location>
        <begin position="165"/>
        <end position="291"/>
    </location>
</feature>
<feature type="compositionally biased region" description="Polar residues" evidence="1">
    <location>
        <begin position="1"/>
        <end position="20"/>
    </location>
</feature>
<feature type="compositionally biased region" description="Polar residues" evidence="1">
    <location>
        <begin position="34"/>
        <end position="62"/>
    </location>
</feature>
<dbReference type="GeneID" id="24100418"/>
<dbReference type="RefSeq" id="XP_012184790.1">
    <property type="nucleotide sequence ID" value="XM_012329400.1"/>
</dbReference>
<dbReference type="AlphaFoldDB" id="J4I187"/>
<dbReference type="HOGENOM" id="CLU_885769_0_0_1"/>
<dbReference type="InterPro" id="IPR046522">
    <property type="entry name" value="DUF6699"/>
</dbReference>
<evidence type="ECO:0000256" key="1">
    <source>
        <dbReference type="SAM" id="MobiDB-lite"/>
    </source>
</evidence>
<name>J4I187_9APHY</name>
<feature type="compositionally biased region" description="Low complexity" evidence="1">
    <location>
        <begin position="69"/>
        <end position="102"/>
    </location>
</feature>
<accession>J4I187</accession>
<evidence type="ECO:0000313" key="3">
    <source>
        <dbReference type="EMBL" id="CCM05507.1"/>
    </source>
</evidence>
<keyword evidence="4" id="KW-1185">Reference proteome</keyword>
<dbReference type="OrthoDB" id="2783256at2759"/>
<dbReference type="STRING" id="599839.J4I187"/>
<feature type="region of interest" description="Disordered" evidence="1">
    <location>
        <begin position="1"/>
        <end position="102"/>
    </location>
</feature>
<dbReference type="InParanoid" id="J4I187"/>
<evidence type="ECO:0000259" key="2">
    <source>
        <dbReference type="Pfam" id="PF20415"/>
    </source>
</evidence>